<comment type="caution">
    <text evidence="2">The sequence shown here is derived from an EMBL/GenBank/DDBJ whole genome shotgun (WGS) entry which is preliminary data.</text>
</comment>
<evidence type="ECO:0000259" key="1">
    <source>
        <dbReference type="PROSITE" id="PS50006"/>
    </source>
</evidence>
<dbReference type="SMART" id="SM00240">
    <property type="entry name" value="FHA"/>
    <property type="match status" value="1"/>
</dbReference>
<protein>
    <submittedName>
        <fullName evidence="2">FHA domain-containing protein</fullName>
    </submittedName>
</protein>
<evidence type="ECO:0000313" key="2">
    <source>
        <dbReference type="EMBL" id="PWK51805.1"/>
    </source>
</evidence>
<dbReference type="InterPro" id="IPR008984">
    <property type="entry name" value="SMAD_FHA_dom_sf"/>
</dbReference>
<feature type="domain" description="FHA" evidence="1">
    <location>
        <begin position="23"/>
        <end position="75"/>
    </location>
</feature>
<dbReference type="CDD" id="cd00060">
    <property type="entry name" value="FHA"/>
    <property type="match status" value="1"/>
</dbReference>
<dbReference type="Pfam" id="PF00498">
    <property type="entry name" value="FHA"/>
    <property type="match status" value="1"/>
</dbReference>
<sequence length="124" mass="14126">MAYLVLMTEGQNGPRFSLDKMSLSIGRSPECDIHLDDPSVSFEHAELMLADHNTDEVWINDVNSTNGTFVNNQKVNKAMLKDNDNINIGLSNFRFHNDDDAVLEHTQQIKKSWIPGVFYLKDRS</sequence>
<reference evidence="2 3" key="1">
    <citation type="submission" date="2018-05" db="EMBL/GenBank/DDBJ databases">
        <title>Genomic Encyclopedia of Type Strains, Phase IV (KMG-IV): sequencing the most valuable type-strain genomes for metagenomic binning, comparative biology and taxonomic classification.</title>
        <authorList>
            <person name="Goeker M."/>
        </authorList>
    </citation>
    <scope>NUCLEOTIDE SEQUENCE [LARGE SCALE GENOMIC DNA]</scope>
    <source>
        <strain evidence="2 3">DSM 25350</strain>
    </source>
</reference>
<name>A0A316FUQ1_9GAMM</name>
<dbReference type="EMBL" id="QGGU01000005">
    <property type="protein sequence ID" value="PWK51805.1"/>
    <property type="molecule type" value="Genomic_DNA"/>
</dbReference>
<organism evidence="2 3">
    <name type="scientific">Pleionea mediterranea</name>
    <dbReference type="NCBI Taxonomy" id="523701"/>
    <lineage>
        <taxon>Bacteria</taxon>
        <taxon>Pseudomonadati</taxon>
        <taxon>Pseudomonadota</taxon>
        <taxon>Gammaproteobacteria</taxon>
        <taxon>Oceanospirillales</taxon>
        <taxon>Pleioneaceae</taxon>
        <taxon>Pleionea</taxon>
    </lineage>
</organism>
<dbReference type="AlphaFoldDB" id="A0A316FUQ1"/>
<proteinExistence type="predicted"/>
<dbReference type="Gene3D" id="2.60.200.20">
    <property type="match status" value="1"/>
</dbReference>
<evidence type="ECO:0000313" key="3">
    <source>
        <dbReference type="Proteomes" id="UP000245790"/>
    </source>
</evidence>
<dbReference type="PANTHER" id="PTHR23308">
    <property type="entry name" value="NUCLEAR INHIBITOR OF PROTEIN PHOSPHATASE-1"/>
    <property type="match status" value="1"/>
</dbReference>
<dbReference type="RefSeq" id="WP_109763196.1">
    <property type="nucleotide sequence ID" value="NZ_QGGU01000005.1"/>
</dbReference>
<dbReference type="OrthoDB" id="151099at2"/>
<accession>A0A316FUQ1</accession>
<gene>
    <name evidence="2" type="ORF">C8D97_105120</name>
</gene>
<dbReference type="PROSITE" id="PS50006">
    <property type="entry name" value="FHA_DOMAIN"/>
    <property type="match status" value="1"/>
</dbReference>
<dbReference type="InterPro" id="IPR050923">
    <property type="entry name" value="Cell_Proc_Reg/RNA_Proc"/>
</dbReference>
<dbReference type="Proteomes" id="UP000245790">
    <property type="component" value="Unassembled WGS sequence"/>
</dbReference>
<keyword evidence="3" id="KW-1185">Reference proteome</keyword>
<dbReference type="InterPro" id="IPR000253">
    <property type="entry name" value="FHA_dom"/>
</dbReference>
<dbReference type="SUPFAM" id="SSF49879">
    <property type="entry name" value="SMAD/FHA domain"/>
    <property type="match status" value="1"/>
</dbReference>